<evidence type="ECO:0000259" key="6">
    <source>
        <dbReference type="Pfam" id="PF00520"/>
    </source>
</evidence>
<keyword evidence="7" id="KW-0813">Transport</keyword>
<comment type="subcellular location">
    <subcellularLocation>
        <location evidence="1">Membrane</location>
        <topology evidence="1">Multi-pass membrane protein</topology>
    </subcellularLocation>
</comment>
<comment type="caution">
    <text evidence="7">The sequence shown here is derived from an EMBL/GenBank/DDBJ whole genome shotgun (WGS) entry which is preliminary data.</text>
</comment>
<feature type="domain" description="Ion transport" evidence="6">
    <location>
        <begin position="2"/>
        <end position="63"/>
    </location>
</feature>
<evidence type="ECO:0000256" key="1">
    <source>
        <dbReference type="ARBA" id="ARBA00004141"/>
    </source>
</evidence>
<reference evidence="7" key="1">
    <citation type="submission" date="2020-08" db="EMBL/GenBank/DDBJ databases">
        <title>Multicomponent nature underlies the extraordinary mechanical properties of spider dragline silk.</title>
        <authorList>
            <person name="Kono N."/>
            <person name="Nakamura H."/>
            <person name="Mori M."/>
            <person name="Yoshida Y."/>
            <person name="Ohtoshi R."/>
            <person name="Malay A.D."/>
            <person name="Moran D.A.P."/>
            <person name="Tomita M."/>
            <person name="Numata K."/>
            <person name="Arakawa K."/>
        </authorList>
    </citation>
    <scope>NUCLEOTIDE SEQUENCE</scope>
</reference>
<dbReference type="GO" id="GO:0005216">
    <property type="term" value="F:monoatomic ion channel activity"/>
    <property type="evidence" value="ECO:0007669"/>
    <property type="project" value="InterPro"/>
</dbReference>
<feature type="non-terminal residue" evidence="7">
    <location>
        <position position="1"/>
    </location>
</feature>
<sequence>ATLQNWISFVTDIMDNSNISNEVRNEVYTATFFPLFIMFSTFLTLNLFVGVTCWYFNAQKRDSENNLNSRTSALYQAAVKKMENVKLEKTIPPPKVKYIC</sequence>
<organism evidence="7 8">
    <name type="scientific">Nephila pilipes</name>
    <name type="common">Giant wood spider</name>
    <name type="synonym">Nephila maculata</name>
    <dbReference type="NCBI Taxonomy" id="299642"/>
    <lineage>
        <taxon>Eukaryota</taxon>
        <taxon>Metazoa</taxon>
        <taxon>Ecdysozoa</taxon>
        <taxon>Arthropoda</taxon>
        <taxon>Chelicerata</taxon>
        <taxon>Arachnida</taxon>
        <taxon>Araneae</taxon>
        <taxon>Araneomorphae</taxon>
        <taxon>Entelegynae</taxon>
        <taxon>Araneoidea</taxon>
        <taxon>Nephilidae</taxon>
        <taxon>Nephila</taxon>
    </lineage>
</organism>
<keyword evidence="2 5" id="KW-0812">Transmembrane</keyword>
<accession>A0A8X6UIC7</accession>
<evidence type="ECO:0000313" key="7">
    <source>
        <dbReference type="EMBL" id="GFU17884.1"/>
    </source>
</evidence>
<dbReference type="OrthoDB" id="2984333at2759"/>
<dbReference type="Gene3D" id="1.10.287.70">
    <property type="match status" value="1"/>
</dbReference>
<dbReference type="AlphaFoldDB" id="A0A8X6UIC7"/>
<gene>
    <name evidence="7" type="primary">NCL1_31535</name>
    <name evidence="7" type="ORF">NPIL_382061</name>
</gene>
<keyword evidence="3 5" id="KW-1133">Transmembrane helix</keyword>
<keyword evidence="7" id="KW-0407">Ion channel</keyword>
<evidence type="ECO:0000256" key="4">
    <source>
        <dbReference type="ARBA" id="ARBA00023136"/>
    </source>
</evidence>
<dbReference type="GO" id="GO:0016020">
    <property type="term" value="C:membrane"/>
    <property type="evidence" value="ECO:0007669"/>
    <property type="project" value="UniProtKB-SubCell"/>
</dbReference>
<keyword evidence="8" id="KW-1185">Reference proteome</keyword>
<evidence type="ECO:0000256" key="2">
    <source>
        <dbReference type="ARBA" id="ARBA00022692"/>
    </source>
</evidence>
<protein>
    <submittedName>
        <fullName evidence="7">Sodium channel protein</fullName>
    </submittedName>
</protein>
<keyword evidence="4 5" id="KW-0472">Membrane</keyword>
<feature type="transmembrane region" description="Helical" evidence="5">
    <location>
        <begin position="32"/>
        <end position="56"/>
    </location>
</feature>
<dbReference type="Pfam" id="PF00520">
    <property type="entry name" value="Ion_trans"/>
    <property type="match status" value="1"/>
</dbReference>
<proteinExistence type="predicted"/>
<name>A0A8X6UIC7_NEPPI</name>
<evidence type="ECO:0000256" key="3">
    <source>
        <dbReference type="ARBA" id="ARBA00022989"/>
    </source>
</evidence>
<dbReference type="InterPro" id="IPR005821">
    <property type="entry name" value="Ion_trans_dom"/>
</dbReference>
<dbReference type="EMBL" id="BMAW01030733">
    <property type="protein sequence ID" value="GFU17884.1"/>
    <property type="molecule type" value="Genomic_DNA"/>
</dbReference>
<evidence type="ECO:0000313" key="8">
    <source>
        <dbReference type="Proteomes" id="UP000887013"/>
    </source>
</evidence>
<keyword evidence="7" id="KW-0406">Ion transport</keyword>
<dbReference type="Proteomes" id="UP000887013">
    <property type="component" value="Unassembled WGS sequence"/>
</dbReference>
<evidence type="ECO:0000256" key="5">
    <source>
        <dbReference type="SAM" id="Phobius"/>
    </source>
</evidence>